<dbReference type="Gene3D" id="3.30.420.10">
    <property type="entry name" value="Ribonuclease H-like superfamily/Ribonuclease H"/>
    <property type="match status" value="1"/>
</dbReference>
<proteinExistence type="predicted"/>
<dbReference type="GO" id="GO:0006355">
    <property type="term" value="P:regulation of DNA-templated transcription"/>
    <property type="evidence" value="ECO:0007669"/>
    <property type="project" value="InterPro"/>
</dbReference>
<dbReference type="Proteomes" id="UP000249065">
    <property type="component" value="Unassembled WGS sequence"/>
</dbReference>
<dbReference type="InterPro" id="IPR001523">
    <property type="entry name" value="Paired_dom"/>
</dbReference>
<evidence type="ECO:0000256" key="1">
    <source>
        <dbReference type="ARBA" id="ARBA00022724"/>
    </source>
</evidence>
<dbReference type="InterPro" id="IPR047655">
    <property type="entry name" value="Transpos_IS630-like"/>
</dbReference>
<dbReference type="InterPro" id="IPR038717">
    <property type="entry name" value="Tc1-like_DDE_dom"/>
</dbReference>
<protein>
    <submittedName>
        <fullName evidence="3">IS630 family transposase</fullName>
    </submittedName>
</protein>
<dbReference type="PANTHER" id="PTHR46564">
    <property type="entry name" value="TRANSPOSASE"/>
    <property type="match status" value="1"/>
</dbReference>
<reference evidence="4" key="1">
    <citation type="submission" date="2018-06" db="EMBL/GenBank/DDBJ databases">
        <authorList>
            <person name="Khan S.A."/>
        </authorList>
    </citation>
    <scope>NUCLEOTIDE SEQUENCE [LARGE SCALE GENOMIC DNA]</scope>
    <source>
        <strain evidence="4">DB-1506</strain>
    </source>
</reference>
<dbReference type="EMBL" id="QLIX01000019">
    <property type="protein sequence ID" value="RAI57228.1"/>
    <property type="molecule type" value="Genomic_DNA"/>
</dbReference>
<evidence type="ECO:0000313" key="3">
    <source>
        <dbReference type="EMBL" id="RAI57228.1"/>
    </source>
</evidence>
<keyword evidence="1" id="KW-0563">Paired box</keyword>
<dbReference type="NCBIfam" id="NF033545">
    <property type="entry name" value="transpos_IS630"/>
    <property type="match status" value="1"/>
</dbReference>
<dbReference type="OrthoDB" id="565387at2"/>
<comment type="caution">
    <text evidence="3">The sequence shown here is derived from an EMBL/GenBank/DDBJ whole genome shotgun (WGS) entry which is preliminary data.</text>
</comment>
<dbReference type="GO" id="GO:0003677">
    <property type="term" value="F:DNA binding"/>
    <property type="evidence" value="ECO:0007669"/>
    <property type="project" value="InterPro"/>
</dbReference>
<dbReference type="SMART" id="SM00351">
    <property type="entry name" value="PAX"/>
    <property type="match status" value="1"/>
</dbReference>
<dbReference type="InterPro" id="IPR009057">
    <property type="entry name" value="Homeodomain-like_sf"/>
</dbReference>
<keyword evidence="4" id="KW-1185">Reference proteome</keyword>
<dbReference type="Pfam" id="PF13384">
    <property type="entry name" value="HTH_23"/>
    <property type="match status" value="1"/>
</dbReference>
<accession>A0A327MAS3</accession>
<dbReference type="AlphaFoldDB" id="A0A327MAS3"/>
<dbReference type="Gene3D" id="1.10.10.10">
    <property type="entry name" value="Winged helix-like DNA-binding domain superfamily/Winged helix DNA-binding domain"/>
    <property type="match status" value="1"/>
</dbReference>
<dbReference type="PRINTS" id="PR00027">
    <property type="entry name" value="PAIREDBOX"/>
</dbReference>
<name>A0A327MAS3_9PROT</name>
<dbReference type="InterPro" id="IPR036397">
    <property type="entry name" value="RNaseH_sf"/>
</dbReference>
<evidence type="ECO:0000259" key="2">
    <source>
        <dbReference type="PROSITE" id="PS51057"/>
    </source>
</evidence>
<gene>
    <name evidence="3" type="ORF">DOO78_19565</name>
</gene>
<dbReference type="InterPro" id="IPR036388">
    <property type="entry name" value="WH-like_DNA-bd_sf"/>
</dbReference>
<feature type="domain" description="Paired" evidence="2">
    <location>
        <begin position="1"/>
        <end position="119"/>
    </location>
</feature>
<organism evidence="3 4">
    <name type="scientific">Roseicella frigidaeris</name>
    <dbReference type="NCBI Taxonomy" id="2230885"/>
    <lineage>
        <taxon>Bacteria</taxon>
        <taxon>Pseudomonadati</taxon>
        <taxon>Pseudomonadota</taxon>
        <taxon>Alphaproteobacteria</taxon>
        <taxon>Acetobacterales</taxon>
        <taxon>Roseomonadaceae</taxon>
        <taxon>Roseicella</taxon>
    </lineage>
</organism>
<dbReference type="SUPFAM" id="SSF46689">
    <property type="entry name" value="Homeodomain-like"/>
    <property type="match status" value="1"/>
</dbReference>
<sequence length="312" mass="35096">MRPYSEDLRERAVQRAEAGETIREIAAALRISPSCVSKWRKRQRETGSLTPGQMGGYKPRTLVGEHAEWLRARVAEGPFTTRGLTAELAMRGIKTDRRAVWVFLHAEGLSFKKTVLPAEQSRPDIAFKRTHWQAHQGRIDPHRLVFIDETWIKTNMAPLRGWGLRGQRLKARVPHGHWKTLTFIAALRHDRIDAPCVIDGPINGELFTAYVEQVLVPTLAPGDIVILDNLGSHKGHRARRAIRQAGAHLLFLPPYSPDLNPIEQLFAKLKHLMRAAEPRTVETTWRKAGAILDLVSPAECANYLVNSGYASV</sequence>
<dbReference type="RefSeq" id="WP_111471559.1">
    <property type="nucleotide sequence ID" value="NZ_QLIX01000019.1"/>
</dbReference>
<dbReference type="PROSITE" id="PS51057">
    <property type="entry name" value="PAIRED_2"/>
    <property type="match status" value="1"/>
</dbReference>
<dbReference type="PANTHER" id="PTHR46564:SF1">
    <property type="entry name" value="TRANSPOSASE"/>
    <property type="match status" value="1"/>
</dbReference>
<dbReference type="Pfam" id="PF13358">
    <property type="entry name" value="DDE_3"/>
    <property type="match status" value="1"/>
</dbReference>
<evidence type="ECO:0000313" key="4">
    <source>
        <dbReference type="Proteomes" id="UP000249065"/>
    </source>
</evidence>